<dbReference type="InterPro" id="IPR036397">
    <property type="entry name" value="RNaseH_sf"/>
</dbReference>
<dbReference type="Gene3D" id="3.10.10.10">
    <property type="entry name" value="HIV Type 1 Reverse Transcriptase, subunit A, domain 1"/>
    <property type="match status" value="1"/>
</dbReference>
<dbReference type="GO" id="GO:0042575">
    <property type="term" value="C:DNA polymerase complex"/>
    <property type="evidence" value="ECO:0007669"/>
    <property type="project" value="UniProtKB-ARBA"/>
</dbReference>
<dbReference type="Gene3D" id="3.30.420.10">
    <property type="entry name" value="Ribonuclease H-like superfamily/Ribonuclease H"/>
    <property type="match status" value="1"/>
</dbReference>
<evidence type="ECO:0000313" key="3">
    <source>
        <dbReference type="EnsemblMetazoa" id="CJA16836.1"/>
    </source>
</evidence>
<reference evidence="3" key="2">
    <citation type="submission" date="2022-06" db="UniProtKB">
        <authorList>
            <consortium name="EnsemblMetazoa"/>
        </authorList>
    </citation>
    <scope>IDENTIFICATION</scope>
    <source>
        <strain evidence="3">DF5081</strain>
    </source>
</reference>
<reference evidence="4" key="1">
    <citation type="submission" date="2010-08" db="EMBL/GenBank/DDBJ databases">
        <authorList>
            <consortium name="Caenorhabditis japonica Sequencing Consortium"/>
            <person name="Wilson R.K."/>
        </authorList>
    </citation>
    <scope>NUCLEOTIDE SEQUENCE [LARGE SCALE GENOMIC DNA]</scope>
    <source>
        <strain evidence="4">DF5081</strain>
    </source>
</reference>
<feature type="transmembrane region" description="Helical" evidence="1">
    <location>
        <begin position="81"/>
        <end position="100"/>
    </location>
</feature>
<dbReference type="Proteomes" id="UP000005237">
    <property type="component" value="Unassembled WGS sequence"/>
</dbReference>
<dbReference type="SUPFAM" id="SSF56672">
    <property type="entry name" value="DNA/RNA polymerases"/>
    <property type="match status" value="1"/>
</dbReference>
<dbReference type="Pfam" id="PF05380">
    <property type="entry name" value="Peptidase_A17"/>
    <property type="match status" value="1"/>
</dbReference>
<evidence type="ECO:0000313" key="4">
    <source>
        <dbReference type="Proteomes" id="UP000005237"/>
    </source>
</evidence>
<protein>
    <submittedName>
        <fullName evidence="3">Integrase catalytic domain-containing protein</fullName>
    </submittedName>
</protein>
<dbReference type="InterPro" id="IPR012337">
    <property type="entry name" value="RNaseH-like_sf"/>
</dbReference>
<keyword evidence="1" id="KW-0472">Membrane</keyword>
<keyword evidence="4" id="KW-1185">Reference proteome</keyword>
<dbReference type="Pfam" id="PF00078">
    <property type="entry name" value="RVT_1"/>
    <property type="match status" value="1"/>
</dbReference>
<dbReference type="PANTHER" id="PTHR47331">
    <property type="entry name" value="PHD-TYPE DOMAIN-CONTAINING PROTEIN"/>
    <property type="match status" value="1"/>
</dbReference>
<dbReference type="InterPro" id="IPR001584">
    <property type="entry name" value="Integrase_cat-core"/>
</dbReference>
<keyword evidence="1" id="KW-0812">Transmembrane</keyword>
<dbReference type="InterPro" id="IPR043502">
    <property type="entry name" value="DNA/RNA_pol_sf"/>
</dbReference>
<sequence>MKNELSLNDCIHPGPSILKSIVGILLRARNKPFLMVADLEKAFHQVRLQAQHRNATKFLWMKNPHSPPTPENIIIYRFTRLPFGITASPFLLAITIILYMDMAPEAINDKIAQNLYVDNVLFTPETADEALEDYRNSKRAFNNMHMNLREYVCNDSKVMSIIPETDRASSTTCKLLGLLWDSTNDSLSIKIATPPEGVPTKRQLVAFQAATYDPLGLLSPIIVPIKLLSSKVCESKVKWKDPIPDKYHQEWIQIKAAFTEKKYTFPRMVTQLKDIEKTSLIIFSDASKDHYATCAYLVFENIKGEKSSTLIFSKSKIRPINSDNLTIPRMELLGALIATNAASTLIDELHIPISSVTFFCDNSAVLYWIIHKKPVDKWVSNRIITITATLNKLAEKNLNPKFRYVPTGINPADIATRGATLSELKINSLWQNGPSFLVENETKWPPSLDDTSADHQEFHCYILKMHRPAVPRANTLLASENSLGYESIVPYYKTNSLRKLVTITNKVLNWTVKTMIKRNARFPDKPYIWQNHTMQKYAIANITKNETKKRALTLKYIINDHYVDSEYRMDIKPPVSEHIHKDNNGVYHYENSYVNKKNANLPKSLIYIMHKHPLARLIAGDSHESLLHQGPKDMATDIQQRYWIKGITTLTRSIRKNCLICKRQHGKPYKYPFATALPAVRTHACRPFQHVGLDYFGPIGYKTSSGNNGKLWAMLSTCLVTRAVHLEIVPDNSTSSFLLAMRRLIGRRGTPKSIISDNAPAFSLGYAMINADLKSMINSSQTLTSYLASKEIEVRQITPFAPWQGGVYERIVAIVKNMFFKTIGNNQFSYIEVETLLIECEGIINSRPITTNPISISDTEAIRPIDFMLPLAELSLPNGVITANNTNSSITERQTRKYLESLNATRQKLWDEFYNELYTGKKAPTYKNRAHSSEVPQIGHIVLVETPLVPRYRWATWSNYGIDQIERRKNAFGNY</sequence>
<organism evidence="3 4">
    <name type="scientific">Caenorhabditis japonica</name>
    <dbReference type="NCBI Taxonomy" id="281687"/>
    <lineage>
        <taxon>Eukaryota</taxon>
        <taxon>Metazoa</taxon>
        <taxon>Ecdysozoa</taxon>
        <taxon>Nematoda</taxon>
        <taxon>Chromadorea</taxon>
        <taxon>Rhabditida</taxon>
        <taxon>Rhabditina</taxon>
        <taxon>Rhabditomorpha</taxon>
        <taxon>Rhabditoidea</taxon>
        <taxon>Rhabditidae</taxon>
        <taxon>Peloderinae</taxon>
        <taxon>Caenorhabditis</taxon>
    </lineage>
</organism>
<name>A0A8R1E0S4_CAEJA</name>
<dbReference type="InterPro" id="IPR043128">
    <property type="entry name" value="Rev_trsase/Diguanyl_cyclase"/>
</dbReference>
<dbReference type="Pfam" id="PF17921">
    <property type="entry name" value="Integrase_H2C2"/>
    <property type="match status" value="1"/>
</dbReference>
<evidence type="ECO:0000259" key="2">
    <source>
        <dbReference type="PROSITE" id="PS50994"/>
    </source>
</evidence>
<dbReference type="AlphaFoldDB" id="A0A8R1E0S4"/>
<keyword evidence="1" id="KW-1133">Transmembrane helix</keyword>
<dbReference type="GO" id="GO:0015074">
    <property type="term" value="P:DNA integration"/>
    <property type="evidence" value="ECO:0007669"/>
    <property type="project" value="InterPro"/>
</dbReference>
<dbReference type="PROSITE" id="PS50994">
    <property type="entry name" value="INTEGRASE"/>
    <property type="match status" value="1"/>
</dbReference>
<dbReference type="InterPro" id="IPR000477">
    <property type="entry name" value="RT_dom"/>
</dbReference>
<dbReference type="SUPFAM" id="SSF53098">
    <property type="entry name" value="Ribonuclease H-like"/>
    <property type="match status" value="1"/>
</dbReference>
<evidence type="ECO:0000256" key="1">
    <source>
        <dbReference type="SAM" id="Phobius"/>
    </source>
</evidence>
<dbReference type="Gene3D" id="3.30.70.270">
    <property type="match status" value="1"/>
</dbReference>
<dbReference type="GO" id="GO:0003676">
    <property type="term" value="F:nucleic acid binding"/>
    <property type="evidence" value="ECO:0007669"/>
    <property type="project" value="InterPro"/>
</dbReference>
<dbReference type="InterPro" id="IPR008042">
    <property type="entry name" value="Retrotrans_Pao"/>
</dbReference>
<dbReference type="EnsemblMetazoa" id="CJA16836.1">
    <property type="protein sequence ID" value="CJA16836.1"/>
    <property type="gene ID" value="WBGene00136040"/>
</dbReference>
<feature type="domain" description="Integrase catalytic" evidence="2">
    <location>
        <begin position="683"/>
        <end position="872"/>
    </location>
</feature>
<dbReference type="PANTHER" id="PTHR47331:SF4">
    <property type="entry name" value="PEPTIDASE S1 DOMAIN-CONTAINING PROTEIN"/>
    <property type="match status" value="1"/>
</dbReference>
<accession>A0A8R1E0S4</accession>
<proteinExistence type="predicted"/>
<dbReference type="InterPro" id="IPR041588">
    <property type="entry name" value="Integrase_H2C2"/>
</dbReference>